<proteinExistence type="predicted"/>
<dbReference type="Proteomes" id="UP000265745">
    <property type="component" value="Unassembled WGS sequence"/>
</dbReference>
<dbReference type="GO" id="GO:0004462">
    <property type="term" value="F:lactoylglutathione lyase activity"/>
    <property type="evidence" value="ECO:0007669"/>
    <property type="project" value="InterPro"/>
</dbReference>
<dbReference type="InterPro" id="IPR051785">
    <property type="entry name" value="MMCE/EMCE_epimerase"/>
</dbReference>
<protein>
    <submittedName>
        <fullName evidence="3">Glyoxalase</fullName>
    </submittedName>
</protein>
<dbReference type="GO" id="GO:0046872">
    <property type="term" value="F:metal ion binding"/>
    <property type="evidence" value="ECO:0007669"/>
    <property type="project" value="UniProtKB-KW"/>
</dbReference>
<dbReference type="PANTHER" id="PTHR43048">
    <property type="entry name" value="METHYLMALONYL-COA EPIMERASE"/>
    <property type="match status" value="1"/>
</dbReference>
<evidence type="ECO:0000256" key="1">
    <source>
        <dbReference type="ARBA" id="ARBA00022723"/>
    </source>
</evidence>
<organism evidence="3 4">
    <name type="scientific">Pseudomonas jilinensis</name>
    <dbReference type="NCBI Taxonomy" id="2078689"/>
    <lineage>
        <taxon>Bacteria</taxon>
        <taxon>Pseudomonadati</taxon>
        <taxon>Pseudomonadota</taxon>
        <taxon>Gammaproteobacteria</taxon>
        <taxon>Pseudomonadales</taxon>
        <taxon>Pseudomonadaceae</taxon>
        <taxon>Pseudomonas</taxon>
    </lineage>
</organism>
<dbReference type="InterPro" id="IPR037523">
    <property type="entry name" value="VOC_core"/>
</dbReference>
<dbReference type="GO" id="GO:0046491">
    <property type="term" value="P:L-methylmalonyl-CoA metabolic process"/>
    <property type="evidence" value="ECO:0007669"/>
    <property type="project" value="TreeGrafter"/>
</dbReference>
<dbReference type="OrthoDB" id="9812656at2"/>
<dbReference type="PROSITE" id="PS51819">
    <property type="entry name" value="VOC"/>
    <property type="match status" value="1"/>
</dbReference>
<keyword evidence="4" id="KW-1185">Reference proteome</keyword>
<dbReference type="SUPFAM" id="SSF54593">
    <property type="entry name" value="Glyoxalase/Bleomycin resistance protein/Dihydroxybiphenyl dioxygenase"/>
    <property type="match status" value="1"/>
</dbReference>
<evidence type="ECO:0000259" key="2">
    <source>
        <dbReference type="PROSITE" id="PS51819"/>
    </source>
</evidence>
<dbReference type="PROSITE" id="PS00934">
    <property type="entry name" value="GLYOXALASE_I_1"/>
    <property type="match status" value="1"/>
</dbReference>
<dbReference type="AlphaFoldDB" id="A0A396RX79"/>
<evidence type="ECO:0000313" key="4">
    <source>
        <dbReference type="Proteomes" id="UP000265745"/>
    </source>
</evidence>
<dbReference type="InterPro" id="IPR029068">
    <property type="entry name" value="Glyas_Bleomycin-R_OHBP_Dase"/>
</dbReference>
<accession>A0A396RX79</accession>
<keyword evidence="1" id="KW-0479">Metal-binding</keyword>
<dbReference type="GO" id="GO:0004493">
    <property type="term" value="F:methylmalonyl-CoA epimerase activity"/>
    <property type="evidence" value="ECO:0007669"/>
    <property type="project" value="TreeGrafter"/>
</dbReference>
<dbReference type="Gene3D" id="3.10.180.10">
    <property type="entry name" value="2,3-Dihydroxybiphenyl 1,2-Dioxygenase, domain 1"/>
    <property type="match status" value="1"/>
</dbReference>
<name>A0A396RX79_9PSED</name>
<comment type="caution">
    <text evidence="3">The sequence shown here is derived from an EMBL/GenBank/DDBJ whole genome shotgun (WGS) entry which is preliminary data.</text>
</comment>
<reference evidence="3 4" key="1">
    <citation type="submission" date="2018-06" db="EMBL/GenBank/DDBJ databases">
        <title>Pseudomonas jilinensis sp. nov., isolated from the production water of Jilin Oilfield in China.</title>
        <authorList>
            <person name="Wang J."/>
        </authorList>
    </citation>
    <scope>NUCLEOTIDE SEQUENCE [LARGE SCALE GENOMIC DNA]</scope>
    <source>
        <strain evidence="3 4">JS15-10A1</strain>
    </source>
</reference>
<dbReference type="Pfam" id="PF00903">
    <property type="entry name" value="Glyoxalase"/>
    <property type="match status" value="1"/>
</dbReference>
<dbReference type="RefSeq" id="WP_119701275.1">
    <property type="nucleotide sequence ID" value="NZ_QJSA01000007.1"/>
</dbReference>
<dbReference type="PANTHER" id="PTHR43048:SF3">
    <property type="entry name" value="METHYLMALONYL-COA EPIMERASE, MITOCHONDRIAL"/>
    <property type="match status" value="1"/>
</dbReference>
<dbReference type="EMBL" id="QJSA01000007">
    <property type="protein sequence ID" value="RHW21240.1"/>
    <property type="molecule type" value="Genomic_DNA"/>
</dbReference>
<evidence type="ECO:0000313" key="3">
    <source>
        <dbReference type="EMBL" id="RHW21240.1"/>
    </source>
</evidence>
<sequence>MSHHHSPARILAYDHIGIRVSDKNRAMTFYQALGFVESMSFPQFEANEMLSPDGVRINLIFNGARQPAAHNVLLDEPVKLPGITHPAFIVDDLSALQRWLDAQGIVITEGPHHIGPRRIALFIRDPDGNVLEFNQLVEEHAQ</sequence>
<feature type="domain" description="VOC" evidence="2">
    <location>
        <begin position="12"/>
        <end position="136"/>
    </location>
</feature>
<dbReference type="InterPro" id="IPR018146">
    <property type="entry name" value="Glyoxalase_1_CS"/>
</dbReference>
<gene>
    <name evidence="3" type="ORF">C2846_08935</name>
</gene>
<dbReference type="InterPro" id="IPR004360">
    <property type="entry name" value="Glyas_Fos-R_dOase_dom"/>
</dbReference>